<dbReference type="Proteomes" id="UP001362999">
    <property type="component" value="Unassembled WGS sequence"/>
</dbReference>
<name>A0AAV9ZHX3_9AGAR</name>
<reference evidence="2 3" key="1">
    <citation type="journal article" date="2024" name="J Genomics">
        <title>Draft genome sequencing and assembly of Favolaschia claudopus CIRM-BRFM 2984 isolated from oak limbs.</title>
        <authorList>
            <person name="Navarro D."/>
            <person name="Drula E."/>
            <person name="Chaduli D."/>
            <person name="Cazenave R."/>
            <person name="Ahrendt S."/>
            <person name="Wang J."/>
            <person name="Lipzen A."/>
            <person name="Daum C."/>
            <person name="Barry K."/>
            <person name="Grigoriev I.V."/>
            <person name="Favel A."/>
            <person name="Rosso M.N."/>
            <person name="Martin F."/>
        </authorList>
    </citation>
    <scope>NUCLEOTIDE SEQUENCE [LARGE SCALE GENOMIC DNA]</scope>
    <source>
        <strain evidence="2 3">CIRM-BRFM 2984</strain>
    </source>
</reference>
<accession>A0AAV9ZHX3</accession>
<feature type="compositionally biased region" description="Basic and acidic residues" evidence="1">
    <location>
        <begin position="61"/>
        <end position="73"/>
    </location>
</feature>
<feature type="compositionally biased region" description="Low complexity" evidence="1">
    <location>
        <begin position="170"/>
        <end position="190"/>
    </location>
</feature>
<evidence type="ECO:0000313" key="3">
    <source>
        <dbReference type="Proteomes" id="UP001362999"/>
    </source>
</evidence>
<sequence length="250" mass="27209">MYHPYSSAASSLYGTESESSDSTSTGGATQTPTKRIYHPDPHLCQTPPPRYSETWSADGASIRKHDHDFRRQVDPPSPHAARLRTVRSSIAKPLPPIPMPISIPIPAPPATPPPLPPMSLLTPLSPLRRPKQSAVHTEPVSGWLDDDDENENADSETAQEEPGQLETQISDSAATPAPSSSTHNSSSSTPQLRYKSYDSRGKTIEGLGMESRRDHPRLLLAEKDHGYLAYLTPGVVARWVINIWLAAGSV</sequence>
<keyword evidence="3" id="KW-1185">Reference proteome</keyword>
<feature type="compositionally biased region" description="Low complexity" evidence="1">
    <location>
        <begin position="14"/>
        <end position="31"/>
    </location>
</feature>
<feature type="region of interest" description="Disordered" evidence="1">
    <location>
        <begin position="1"/>
        <end position="198"/>
    </location>
</feature>
<dbReference type="AlphaFoldDB" id="A0AAV9ZHX3"/>
<feature type="compositionally biased region" description="Acidic residues" evidence="1">
    <location>
        <begin position="144"/>
        <end position="159"/>
    </location>
</feature>
<organism evidence="2 3">
    <name type="scientific">Favolaschia claudopus</name>
    <dbReference type="NCBI Taxonomy" id="2862362"/>
    <lineage>
        <taxon>Eukaryota</taxon>
        <taxon>Fungi</taxon>
        <taxon>Dikarya</taxon>
        <taxon>Basidiomycota</taxon>
        <taxon>Agaricomycotina</taxon>
        <taxon>Agaricomycetes</taxon>
        <taxon>Agaricomycetidae</taxon>
        <taxon>Agaricales</taxon>
        <taxon>Marasmiineae</taxon>
        <taxon>Mycenaceae</taxon>
        <taxon>Favolaschia</taxon>
    </lineage>
</organism>
<evidence type="ECO:0000256" key="1">
    <source>
        <dbReference type="SAM" id="MobiDB-lite"/>
    </source>
</evidence>
<dbReference type="EMBL" id="JAWWNJ010000143">
    <property type="protein sequence ID" value="KAK6983975.1"/>
    <property type="molecule type" value="Genomic_DNA"/>
</dbReference>
<gene>
    <name evidence="2" type="ORF">R3P38DRAFT_3232783</name>
</gene>
<protein>
    <submittedName>
        <fullName evidence="2">Uncharacterized protein</fullName>
    </submittedName>
</protein>
<evidence type="ECO:0000313" key="2">
    <source>
        <dbReference type="EMBL" id="KAK6983975.1"/>
    </source>
</evidence>
<feature type="compositionally biased region" description="Low complexity" evidence="1">
    <location>
        <begin position="118"/>
        <end position="127"/>
    </location>
</feature>
<proteinExistence type="predicted"/>
<feature type="compositionally biased region" description="Pro residues" evidence="1">
    <location>
        <begin position="93"/>
        <end position="117"/>
    </location>
</feature>
<comment type="caution">
    <text evidence="2">The sequence shown here is derived from an EMBL/GenBank/DDBJ whole genome shotgun (WGS) entry which is preliminary data.</text>
</comment>